<evidence type="ECO:0000256" key="5">
    <source>
        <dbReference type="ARBA" id="ARBA00038345"/>
    </source>
</evidence>
<organism evidence="9">
    <name type="scientific">marine metagenome</name>
    <dbReference type="NCBI Taxonomy" id="408172"/>
    <lineage>
        <taxon>unclassified sequences</taxon>
        <taxon>metagenomes</taxon>
        <taxon>ecological metagenomes</taxon>
    </lineage>
</organism>
<evidence type="ECO:0000259" key="8">
    <source>
        <dbReference type="SMART" id="SM01210"/>
    </source>
</evidence>
<dbReference type="EMBL" id="UINC01126028">
    <property type="protein sequence ID" value="SVD04255.1"/>
    <property type="molecule type" value="Genomic_DNA"/>
</dbReference>
<reference evidence="9" key="1">
    <citation type="submission" date="2018-05" db="EMBL/GenBank/DDBJ databases">
        <authorList>
            <person name="Lanie J.A."/>
            <person name="Ng W.-L."/>
            <person name="Kazmierczak K.M."/>
            <person name="Andrzejewski T.M."/>
            <person name="Davidsen T.M."/>
            <person name="Wayne K.J."/>
            <person name="Tettelin H."/>
            <person name="Glass J.I."/>
            <person name="Rusch D."/>
            <person name="Podicherti R."/>
            <person name="Tsui H.-C.T."/>
            <person name="Winkler M.E."/>
        </authorList>
    </citation>
    <scope>NUCLEOTIDE SEQUENCE</scope>
</reference>
<dbReference type="FunFam" id="3.90.600.10:FF:000001">
    <property type="entry name" value="Trifunctional purine biosynthetic protein adenosine-3"/>
    <property type="match status" value="1"/>
</dbReference>
<feature type="domain" description="Phosphoribosylglycinamide synthetase C-domain" evidence="8">
    <location>
        <begin position="22"/>
        <end position="120"/>
    </location>
</feature>
<name>A0A382S437_9ZZZZ</name>
<dbReference type="PANTHER" id="PTHR43472">
    <property type="entry name" value="PHOSPHORIBOSYLAMINE--GLYCINE LIGASE"/>
    <property type="match status" value="1"/>
</dbReference>
<dbReference type="AlphaFoldDB" id="A0A382S437"/>
<keyword evidence="4" id="KW-0067">ATP-binding</keyword>
<evidence type="ECO:0000256" key="4">
    <source>
        <dbReference type="ARBA" id="ARBA00022840"/>
    </source>
</evidence>
<comment type="similarity">
    <text evidence="5">Belongs to the GARS family.</text>
</comment>
<accession>A0A382S437</accession>
<dbReference type="InterPro" id="IPR011054">
    <property type="entry name" value="Rudment_hybrid_motif"/>
</dbReference>
<evidence type="ECO:0000256" key="7">
    <source>
        <dbReference type="ARBA" id="ARBA00042864"/>
    </source>
</evidence>
<keyword evidence="3" id="KW-0658">Purine biosynthesis</keyword>
<proteinExistence type="inferred from homology"/>
<evidence type="ECO:0000256" key="3">
    <source>
        <dbReference type="ARBA" id="ARBA00022755"/>
    </source>
</evidence>
<dbReference type="SUPFAM" id="SSF51246">
    <property type="entry name" value="Rudiment single hybrid motif"/>
    <property type="match status" value="1"/>
</dbReference>
<dbReference type="GO" id="GO:0005524">
    <property type="term" value="F:ATP binding"/>
    <property type="evidence" value="ECO:0007669"/>
    <property type="project" value="UniProtKB-KW"/>
</dbReference>
<evidence type="ECO:0000256" key="1">
    <source>
        <dbReference type="ARBA" id="ARBA00022598"/>
    </source>
</evidence>
<gene>
    <name evidence="9" type="ORF">METZ01_LOCUS357109</name>
</gene>
<dbReference type="PANTHER" id="PTHR43472:SF1">
    <property type="entry name" value="PHOSPHORIBOSYLAMINE--GLYCINE LIGASE, CHLOROPLASTIC"/>
    <property type="match status" value="1"/>
</dbReference>
<evidence type="ECO:0000313" key="9">
    <source>
        <dbReference type="EMBL" id="SVD04255.1"/>
    </source>
</evidence>
<dbReference type="InterPro" id="IPR000115">
    <property type="entry name" value="PRibGlycinamide_synth"/>
</dbReference>
<keyword evidence="1" id="KW-0436">Ligase</keyword>
<dbReference type="GO" id="GO:0006164">
    <property type="term" value="P:purine nucleotide biosynthetic process"/>
    <property type="evidence" value="ECO:0007669"/>
    <property type="project" value="UniProtKB-KW"/>
</dbReference>
<dbReference type="InterPro" id="IPR037123">
    <property type="entry name" value="PRibGlycinamide_synth_C_sf"/>
</dbReference>
<protein>
    <recommendedName>
        <fullName evidence="6">Glycinamide ribonucleotide synthetase</fullName>
    </recommendedName>
    <alternativeName>
        <fullName evidence="7">Phosphoribosylglycinamide synthetase</fullName>
    </alternativeName>
</protein>
<dbReference type="Pfam" id="PF02843">
    <property type="entry name" value="GARS_C"/>
    <property type="match status" value="1"/>
</dbReference>
<dbReference type="GO" id="GO:0004637">
    <property type="term" value="F:phosphoribosylamine-glycine ligase activity"/>
    <property type="evidence" value="ECO:0007669"/>
    <property type="project" value="InterPro"/>
</dbReference>
<dbReference type="SMART" id="SM01210">
    <property type="entry name" value="GARS_C"/>
    <property type="match status" value="1"/>
</dbReference>
<feature type="non-terminal residue" evidence="9">
    <location>
        <position position="1"/>
    </location>
</feature>
<dbReference type="GO" id="GO:0009113">
    <property type="term" value="P:purine nucleobase biosynthetic process"/>
    <property type="evidence" value="ECO:0007669"/>
    <property type="project" value="InterPro"/>
</dbReference>
<dbReference type="InterPro" id="IPR020560">
    <property type="entry name" value="PRibGlycinamide_synth_C-dom"/>
</dbReference>
<evidence type="ECO:0000256" key="6">
    <source>
        <dbReference type="ARBA" id="ARBA00042242"/>
    </source>
</evidence>
<evidence type="ECO:0000256" key="2">
    <source>
        <dbReference type="ARBA" id="ARBA00022741"/>
    </source>
</evidence>
<dbReference type="Gene3D" id="3.90.600.10">
    <property type="entry name" value="Phosphoribosylglycinamide synthetase, C-terminal domain"/>
    <property type="match status" value="1"/>
</dbReference>
<keyword evidence="2" id="KW-0547">Nucleotide-binding</keyword>
<sequence length="120" mass="13233">ICYAVADTNTTSSISVKLNSMWTVGVVIASGGYPAKYRKGYEVFGIDVNNNIDVNDSVIFQAGTKLNNESKIVTDGGRVLICIGMANNLKHAQKVAYERVNLVSFKNMQYRKDIGEHRTL</sequence>